<dbReference type="InterPro" id="IPR009708">
    <property type="entry name" value="Phage_A118_holin/antiholin"/>
</dbReference>
<organism evidence="2 3">
    <name type="scientific">Ornithinibacillus salinisoli</name>
    <dbReference type="NCBI Taxonomy" id="1848459"/>
    <lineage>
        <taxon>Bacteria</taxon>
        <taxon>Bacillati</taxon>
        <taxon>Bacillota</taxon>
        <taxon>Bacilli</taxon>
        <taxon>Bacillales</taxon>
        <taxon>Bacillaceae</taxon>
        <taxon>Ornithinibacillus</taxon>
    </lineage>
</organism>
<dbReference type="Pfam" id="PF06946">
    <property type="entry name" value="Phage_holin_5_1"/>
    <property type="match status" value="1"/>
</dbReference>
<accession>A0ABW4W4K3</accession>
<feature type="transmembrane region" description="Helical" evidence="1">
    <location>
        <begin position="58"/>
        <end position="77"/>
    </location>
</feature>
<reference evidence="3" key="1">
    <citation type="journal article" date="2019" name="Int. J. Syst. Evol. Microbiol.">
        <title>The Global Catalogue of Microorganisms (GCM) 10K type strain sequencing project: providing services to taxonomists for standard genome sequencing and annotation.</title>
        <authorList>
            <consortium name="The Broad Institute Genomics Platform"/>
            <consortium name="The Broad Institute Genome Sequencing Center for Infectious Disease"/>
            <person name="Wu L."/>
            <person name="Ma J."/>
        </authorList>
    </citation>
    <scope>NUCLEOTIDE SEQUENCE [LARGE SCALE GENOMIC DNA]</scope>
    <source>
        <strain evidence="3">R28</strain>
    </source>
</reference>
<keyword evidence="1" id="KW-0812">Transmembrane</keyword>
<protein>
    <submittedName>
        <fullName evidence="2">Holin</fullName>
    </submittedName>
</protein>
<proteinExistence type="predicted"/>
<evidence type="ECO:0000313" key="2">
    <source>
        <dbReference type="EMBL" id="MFD2046659.1"/>
    </source>
</evidence>
<gene>
    <name evidence="2" type="ORF">ACFSJF_20545</name>
</gene>
<feature type="transmembrane region" description="Helical" evidence="1">
    <location>
        <begin position="6"/>
        <end position="22"/>
    </location>
</feature>
<evidence type="ECO:0000313" key="3">
    <source>
        <dbReference type="Proteomes" id="UP001597383"/>
    </source>
</evidence>
<evidence type="ECO:0000256" key="1">
    <source>
        <dbReference type="SAM" id="Phobius"/>
    </source>
</evidence>
<name>A0ABW4W4K3_9BACI</name>
<dbReference type="EMBL" id="JBHUHQ010000041">
    <property type="protein sequence ID" value="MFD2046659.1"/>
    <property type="molecule type" value="Genomic_DNA"/>
</dbReference>
<keyword evidence="1" id="KW-1133">Transmembrane helix</keyword>
<dbReference type="Proteomes" id="UP001597383">
    <property type="component" value="Unassembled WGS sequence"/>
</dbReference>
<keyword evidence="3" id="KW-1185">Reference proteome</keyword>
<comment type="caution">
    <text evidence="2">The sequence shown here is derived from an EMBL/GenBank/DDBJ whole genome shotgun (WGS) entry which is preliminary data.</text>
</comment>
<dbReference type="RefSeq" id="WP_377558711.1">
    <property type="nucleotide sequence ID" value="NZ_JBHUHQ010000041.1"/>
</dbReference>
<feature type="transmembrane region" description="Helical" evidence="1">
    <location>
        <begin position="34"/>
        <end position="52"/>
    </location>
</feature>
<sequence>MDKVLMFATVLLPIITALVEVVKKTFALPKNIIPITSLVVGLGIGAVAYPFTDMDLVLRLWAGGLAGLAGTGLFELVKKTGKSK</sequence>
<keyword evidence="1" id="KW-0472">Membrane</keyword>